<feature type="binding site" evidence="2">
    <location>
        <position position="55"/>
    </location>
    <ligand>
        <name>Mg(2+)</name>
        <dbReference type="ChEBI" id="CHEBI:18420"/>
        <label>4</label>
    </ligand>
</feature>
<feature type="binding site" evidence="2">
    <location>
        <position position="40"/>
    </location>
    <ligand>
        <name>Mg(2+)</name>
        <dbReference type="ChEBI" id="CHEBI:18420"/>
        <label>4</label>
    </ligand>
</feature>
<comment type="function">
    <text evidence="2">Catalyzes the ATP-dependent phosphorylation of thiamine-monophosphate (TMP) to form thiamine-pyrophosphate (TPP), the active form of vitamin B1.</text>
</comment>
<dbReference type="Proteomes" id="UP001302719">
    <property type="component" value="Chromosome"/>
</dbReference>
<evidence type="ECO:0000313" key="6">
    <source>
        <dbReference type="Proteomes" id="UP001302719"/>
    </source>
</evidence>
<feature type="binding site" evidence="2">
    <location>
        <position position="86"/>
    </location>
    <ligand>
        <name>Mg(2+)</name>
        <dbReference type="ChEBI" id="CHEBI:18420"/>
        <label>4</label>
    </ligand>
</feature>
<feature type="binding site" evidence="2">
    <location>
        <position position="160"/>
    </location>
    <ligand>
        <name>ATP</name>
        <dbReference type="ChEBI" id="CHEBI:30616"/>
    </ligand>
</feature>
<dbReference type="Pfam" id="PF00586">
    <property type="entry name" value="AIRS"/>
    <property type="match status" value="1"/>
</dbReference>
<dbReference type="PANTHER" id="PTHR30270:SF0">
    <property type="entry name" value="THIAMINE-MONOPHOSPHATE KINASE"/>
    <property type="match status" value="1"/>
</dbReference>
<keyword evidence="2" id="KW-0460">Magnesium</keyword>
<evidence type="ECO:0000259" key="3">
    <source>
        <dbReference type="Pfam" id="PF00586"/>
    </source>
</evidence>
<evidence type="ECO:0000256" key="2">
    <source>
        <dbReference type="HAMAP-Rule" id="MF_02128"/>
    </source>
</evidence>
<evidence type="ECO:0000313" key="5">
    <source>
        <dbReference type="EMBL" id="WNM56849.1"/>
    </source>
</evidence>
<organism evidence="5 6">
    <name type="scientific">Candidatus Nitrospira allomarina</name>
    <dbReference type="NCBI Taxonomy" id="3020900"/>
    <lineage>
        <taxon>Bacteria</taxon>
        <taxon>Pseudomonadati</taxon>
        <taxon>Nitrospirota</taxon>
        <taxon>Nitrospiria</taxon>
        <taxon>Nitrospirales</taxon>
        <taxon>Nitrospiraceae</taxon>
        <taxon>Nitrospira</taxon>
    </lineage>
</organism>
<comment type="similarity">
    <text evidence="2">Belongs to the thiamine-monophosphate kinase family.</text>
</comment>
<dbReference type="EC" id="2.7.4.16" evidence="2"/>
<protein>
    <recommendedName>
        <fullName evidence="2">Thiamine-monophosphate kinase</fullName>
        <shortName evidence="2">TMP kinase</shortName>
        <shortName evidence="2">Thiamine-phosphate kinase</shortName>
        <ecNumber evidence="2">2.7.4.16</ecNumber>
    </recommendedName>
</protein>
<keyword evidence="2 5" id="KW-0808">Transferase</keyword>
<feature type="binding site" evidence="2">
    <location>
        <position position="56"/>
    </location>
    <ligand>
        <name>Mg(2+)</name>
        <dbReference type="ChEBI" id="CHEBI:18420"/>
        <label>1</label>
    </ligand>
</feature>
<feature type="binding site" evidence="2">
    <location>
        <position position="40"/>
    </location>
    <ligand>
        <name>Mg(2+)</name>
        <dbReference type="ChEBI" id="CHEBI:18420"/>
        <label>3</label>
    </ligand>
</feature>
<dbReference type="KEGG" id="nall:PP769_12775"/>
<feature type="binding site" evidence="2">
    <location>
        <position position="232"/>
    </location>
    <ligand>
        <name>Mg(2+)</name>
        <dbReference type="ChEBI" id="CHEBI:18420"/>
        <label>3</label>
    </ligand>
</feature>
<feature type="binding site" evidence="2">
    <location>
        <position position="86"/>
    </location>
    <ligand>
        <name>Mg(2+)</name>
        <dbReference type="ChEBI" id="CHEBI:18420"/>
        <label>2</label>
    </ligand>
</feature>
<dbReference type="NCBIfam" id="TIGR01379">
    <property type="entry name" value="thiL"/>
    <property type="match status" value="1"/>
</dbReference>
<dbReference type="InterPro" id="IPR036676">
    <property type="entry name" value="PurM-like_C_sf"/>
</dbReference>
<dbReference type="Gene3D" id="3.30.1330.10">
    <property type="entry name" value="PurM-like, N-terminal domain"/>
    <property type="match status" value="1"/>
</dbReference>
<keyword evidence="1 2" id="KW-0784">Thiamine biosynthesis</keyword>
<dbReference type="GO" id="GO:0009030">
    <property type="term" value="F:thiamine-phosphate kinase activity"/>
    <property type="evidence" value="ECO:0007669"/>
    <property type="project" value="UniProtKB-UniRule"/>
</dbReference>
<dbReference type="Gene3D" id="3.90.650.10">
    <property type="entry name" value="PurM-like C-terminal domain"/>
    <property type="match status" value="1"/>
</dbReference>
<dbReference type="HAMAP" id="MF_02128">
    <property type="entry name" value="TMP_kinase"/>
    <property type="match status" value="1"/>
</dbReference>
<dbReference type="GO" id="GO:0000287">
    <property type="term" value="F:magnesium ion binding"/>
    <property type="evidence" value="ECO:0007669"/>
    <property type="project" value="UniProtKB-UniRule"/>
</dbReference>
<feature type="domain" description="PurM-like C-terminal" evidence="4">
    <location>
        <begin position="164"/>
        <end position="323"/>
    </location>
</feature>
<feature type="binding site" evidence="2">
    <location>
        <position position="285"/>
    </location>
    <ligand>
        <name>substrate</name>
    </ligand>
</feature>
<feature type="binding site" evidence="2">
    <location>
        <position position="57"/>
    </location>
    <ligand>
        <name>Mg(2+)</name>
        <dbReference type="ChEBI" id="CHEBI:18420"/>
        <label>1</label>
    </ligand>
</feature>
<dbReference type="PIRSF" id="PIRSF005303">
    <property type="entry name" value="Thiam_monoph_kin"/>
    <property type="match status" value="1"/>
</dbReference>
<evidence type="ECO:0000259" key="4">
    <source>
        <dbReference type="Pfam" id="PF02769"/>
    </source>
</evidence>
<dbReference type="SUPFAM" id="SSF56042">
    <property type="entry name" value="PurM C-terminal domain-like"/>
    <property type="match status" value="1"/>
</dbReference>
<feature type="binding site" evidence="2">
    <location>
        <position position="64"/>
    </location>
    <ligand>
        <name>substrate</name>
    </ligand>
</feature>
<dbReference type="SUPFAM" id="SSF55326">
    <property type="entry name" value="PurM N-terminal domain-like"/>
    <property type="match status" value="1"/>
</dbReference>
<comment type="catalytic activity">
    <reaction evidence="2">
        <text>thiamine phosphate + ATP = thiamine diphosphate + ADP</text>
        <dbReference type="Rhea" id="RHEA:15913"/>
        <dbReference type="ChEBI" id="CHEBI:30616"/>
        <dbReference type="ChEBI" id="CHEBI:37575"/>
        <dbReference type="ChEBI" id="CHEBI:58937"/>
        <dbReference type="ChEBI" id="CHEBI:456216"/>
        <dbReference type="EC" id="2.7.4.16"/>
    </reaction>
</comment>
<dbReference type="InterPro" id="IPR010918">
    <property type="entry name" value="PurM-like_C_dom"/>
</dbReference>
<feature type="binding site" evidence="2">
    <location>
        <position position="342"/>
    </location>
    <ligand>
        <name>substrate</name>
    </ligand>
</feature>
<dbReference type="GO" id="GO:0009229">
    <property type="term" value="P:thiamine diphosphate biosynthetic process"/>
    <property type="evidence" value="ECO:0007669"/>
    <property type="project" value="UniProtKB-UniRule"/>
</dbReference>
<dbReference type="PANTHER" id="PTHR30270">
    <property type="entry name" value="THIAMINE-MONOPHOSPHATE KINASE"/>
    <property type="match status" value="1"/>
</dbReference>
<dbReference type="RefSeq" id="WP_312640682.1">
    <property type="nucleotide sequence ID" value="NZ_CP116967.1"/>
</dbReference>
<dbReference type="Pfam" id="PF02769">
    <property type="entry name" value="AIRS_C"/>
    <property type="match status" value="1"/>
</dbReference>
<feature type="binding site" evidence="2">
    <location>
        <position position="134"/>
    </location>
    <ligand>
        <name>Mg(2+)</name>
        <dbReference type="ChEBI" id="CHEBI:18420"/>
        <label>1</label>
    </ligand>
</feature>
<name>A0AA96JXN3_9BACT</name>
<feature type="binding site" evidence="2">
    <location>
        <position position="234"/>
    </location>
    <ligand>
        <name>ATP</name>
        <dbReference type="ChEBI" id="CHEBI:30616"/>
    </ligand>
</feature>
<sequence>MSPSRRQAPVSTIGEFQLIRALIRGFSPPGPHTLIGMGDDAAVLAHPSSAHLVISTDLLVENIHFSKKTSSFFDLGYKAAVANLSDMAAMGAIPTYILVAVALPSHVRYGDWKDLYRGLSVPCKAHGVQLVGGDTSASHASLFLAITILGQVKPGQALTRGGAQEGDIIYVSGSLGNSAAGLDYLTHHPSRGKSSKLQQPMKFLVGRHLQPTPRIALGRLLSSRRLASAALDLSDGLSGDIQHLCQQSRVGALIQEASLPMSPHLIAYALKTRKDPLPWALHGGEEYELLFTVSPKKQHRLELAVKQLRIRATAIGVITSRGSGVQIAHQDGRTQKLVSQSYVHFSK</sequence>
<dbReference type="InterPro" id="IPR036921">
    <property type="entry name" value="PurM-like_N_sf"/>
</dbReference>
<feature type="binding site" evidence="2">
    <location>
        <position position="116"/>
    </location>
    <ligand>
        <name>ATP</name>
        <dbReference type="ChEBI" id="CHEBI:30616"/>
    </ligand>
</feature>
<dbReference type="GO" id="GO:0009228">
    <property type="term" value="P:thiamine biosynthetic process"/>
    <property type="evidence" value="ECO:0007669"/>
    <property type="project" value="UniProtKB-KW"/>
</dbReference>
<evidence type="ECO:0000256" key="1">
    <source>
        <dbReference type="ARBA" id="ARBA00022977"/>
    </source>
</evidence>
<accession>A0AA96JXN3</accession>
<proteinExistence type="inferred from homology"/>
<dbReference type="EMBL" id="CP116967">
    <property type="protein sequence ID" value="WNM56849.1"/>
    <property type="molecule type" value="Genomic_DNA"/>
</dbReference>
<keyword evidence="6" id="KW-1185">Reference proteome</keyword>
<feature type="binding site" evidence="2">
    <location>
        <position position="235"/>
    </location>
    <ligand>
        <name>Mg(2+)</name>
        <dbReference type="ChEBI" id="CHEBI:18420"/>
        <label>5</label>
    </ligand>
</feature>
<dbReference type="InterPro" id="IPR016188">
    <property type="entry name" value="PurM-like_N"/>
</dbReference>
<dbReference type="AlphaFoldDB" id="A0AA96JXN3"/>
<keyword evidence="2" id="KW-0547">Nucleotide-binding</keyword>
<keyword evidence="2 5" id="KW-0418">Kinase</keyword>
<dbReference type="GO" id="GO:0005524">
    <property type="term" value="F:ATP binding"/>
    <property type="evidence" value="ECO:0007669"/>
    <property type="project" value="UniProtKB-UniRule"/>
</dbReference>
<gene>
    <name evidence="2 5" type="primary">thiL</name>
    <name evidence="5" type="ORF">PP769_12775</name>
</gene>
<feature type="binding site" evidence="2">
    <location>
        <position position="86"/>
    </location>
    <ligand>
        <name>Mg(2+)</name>
        <dbReference type="ChEBI" id="CHEBI:18420"/>
        <label>3</label>
    </ligand>
</feature>
<reference evidence="5 6" key="1">
    <citation type="submission" date="2023-01" db="EMBL/GenBank/DDBJ databases">
        <title>Cultivation and genomic characterization of new, ubiquitous marine nitrite-oxidizing bacteria from the Nitrospirales.</title>
        <authorList>
            <person name="Mueller A.J."/>
            <person name="Daebeler A."/>
            <person name="Herbold C.W."/>
            <person name="Kirkegaard R.H."/>
            <person name="Daims H."/>
        </authorList>
    </citation>
    <scope>NUCLEOTIDE SEQUENCE [LARGE SCALE GENOMIC DNA]</scope>
    <source>
        <strain evidence="5 6">VA</strain>
    </source>
</reference>
<dbReference type="CDD" id="cd02194">
    <property type="entry name" value="ThiL"/>
    <property type="match status" value="1"/>
</dbReference>
<comment type="pathway">
    <text evidence="2">Cofactor biosynthesis; thiamine diphosphate biosynthesis; thiamine diphosphate from thiamine phosphate: step 1/1.</text>
</comment>
<keyword evidence="2" id="KW-0479">Metal-binding</keyword>
<feature type="domain" description="PurM-like N-terminal" evidence="3">
    <location>
        <begin position="38"/>
        <end position="152"/>
    </location>
</feature>
<comment type="miscellaneous">
    <text evidence="2">Reaction mechanism of ThiL seems to utilize a direct, inline transfer of the gamma-phosphate of ATP to TMP rather than a phosphorylated enzyme intermediate.</text>
</comment>
<dbReference type="InterPro" id="IPR006283">
    <property type="entry name" value="ThiL-like"/>
</dbReference>
<feature type="binding site" evidence="2">
    <location>
        <position position="57"/>
    </location>
    <ligand>
        <name>Mg(2+)</name>
        <dbReference type="ChEBI" id="CHEBI:18420"/>
        <label>2</label>
    </ligand>
</feature>
<keyword evidence="2" id="KW-0067">ATP-binding</keyword>
<feature type="binding site" evidence="2">
    <location>
        <begin position="133"/>
        <end position="134"/>
    </location>
    <ligand>
        <name>ATP</name>
        <dbReference type="ChEBI" id="CHEBI:30616"/>
    </ligand>
</feature>